<dbReference type="Gene3D" id="3.60.15.10">
    <property type="entry name" value="Ribonuclease Z/Hydroxyacylglutathione hydrolase-like"/>
    <property type="match status" value="1"/>
</dbReference>
<dbReference type="AlphaFoldDB" id="A0A523USH0"/>
<dbReference type="PANTHER" id="PTHR46018">
    <property type="entry name" value="ZINC PHOSPHODIESTERASE ELAC PROTEIN 1"/>
    <property type="match status" value="1"/>
</dbReference>
<organism evidence="2 3">
    <name type="scientific">Aerophobetes bacterium</name>
    <dbReference type="NCBI Taxonomy" id="2030807"/>
    <lineage>
        <taxon>Bacteria</taxon>
        <taxon>Candidatus Aerophobota</taxon>
    </lineage>
</organism>
<evidence type="ECO:0000259" key="1">
    <source>
        <dbReference type="Pfam" id="PF12706"/>
    </source>
</evidence>
<protein>
    <recommendedName>
        <fullName evidence="1">Metallo-beta-lactamase domain-containing protein</fullName>
    </recommendedName>
</protein>
<dbReference type="EMBL" id="SOJK01000162">
    <property type="protein sequence ID" value="TET45486.1"/>
    <property type="molecule type" value="Genomic_DNA"/>
</dbReference>
<proteinExistence type="predicted"/>
<comment type="caution">
    <text evidence="2">The sequence shown here is derived from an EMBL/GenBank/DDBJ whole genome shotgun (WGS) entry which is preliminary data.</text>
</comment>
<dbReference type="Proteomes" id="UP000320679">
    <property type="component" value="Unassembled WGS sequence"/>
</dbReference>
<reference evidence="2 3" key="1">
    <citation type="submission" date="2019-03" db="EMBL/GenBank/DDBJ databases">
        <title>Metabolic potential of uncultured bacteria and archaea associated with petroleum seepage in deep-sea sediments.</title>
        <authorList>
            <person name="Dong X."/>
            <person name="Hubert C."/>
        </authorList>
    </citation>
    <scope>NUCLEOTIDE SEQUENCE [LARGE SCALE GENOMIC DNA]</scope>
    <source>
        <strain evidence="2">E29_bin78</strain>
    </source>
</reference>
<feature type="domain" description="Metallo-beta-lactamase" evidence="1">
    <location>
        <begin position="19"/>
        <end position="88"/>
    </location>
</feature>
<dbReference type="InterPro" id="IPR036866">
    <property type="entry name" value="RibonucZ/Hydroxyglut_hydro"/>
</dbReference>
<sequence length="128" mass="14534">MRLANGKWVTPDMVLGKSIPGAKVIYIPDTDFDESLVQVCCNADCIVSEAVFLDRDRELARRHKHLTAMEAAEIAKCVRARRLIINHISPRYDKNEILAEACNVFTQTIIPQDLETVEILRKSPEKLE</sequence>
<name>A0A523USH0_UNCAE</name>
<dbReference type="GO" id="GO:0042781">
    <property type="term" value="F:3'-tRNA processing endoribonuclease activity"/>
    <property type="evidence" value="ECO:0007669"/>
    <property type="project" value="TreeGrafter"/>
</dbReference>
<dbReference type="Pfam" id="PF12706">
    <property type="entry name" value="Lactamase_B_2"/>
    <property type="match status" value="1"/>
</dbReference>
<dbReference type="SUPFAM" id="SSF56281">
    <property type="entry name" value="Metallo-hydrolase/oxidoreductase"/>
    <property type="match status" value="1"/>
</dbReference>
<dbReference type="InterPro" id="IPR001279">
    <property type="entry name" value="Metallo-B-lactamas"/>
</dbReference>
<dbReference type="PANTHER" id="PTHR46018:SF7">
    <property type="entry name" value="RIBONUCLEASE Z"/>
    <property type="match status" value="1"/>
</dbReference>
<gene>
    <name evidence="2" type="ORF">E3J59_03715</name>
</gene>
<evidence type="ECO:0000313" key="2">
    <source>
        <dbReference type="EMBL" id="TET45486.1"/>
    </source>
</evidence>
<accession>A0A523USH0</accession>
<evidence type="ECO:0000313" key="3">
    <source>
        <dbReference type="Proteomes" id="UP000320679"/>
    </source>
</evidence>